<dbReference type="SUPFAM" id="SSF52047">
    <property type="entry name" value="RNI-like"/>
    <property type="match status" value="1"/>
</dbReference>
<proteinExistence type="predicted"/>
<protein>
    <recommendedName>
        <fullName evidence="3">F-box domain-containing protein</fullName>
    </recommendedName>
</protein>
<dbReference type="EMBL" id="VJMJ01000144">
    <property type="protein sequence ID" value="KAF0731358.1"/>
    <property type="molecule type" value="Genomic_DNA"/>
</dbReference>
<evidence type="ECO:0008006" key="3">
    <source>
        <dbReference type="Google" id="ProtNLM"/>
    </source>
</evidence>
<dbReference type="VEuPathDB" id="FungiDB:AeMF1_012131"/>
<evidence type="ECO:0000313" key="2">
    <source>
        <dbReference type="Proteomes" id="UP000481153"/>
    </source>
</evidence>
<dbReference type="Gene3D" id="3.80.10.10">
    <property type="entry name" value="Ribonuclease Inhibitor"/>
    <property type="match status" value="1"/>
</dbReference>
<dbReference type="InterPro" id="IPR032675">
    <property type="entry name" value="LRR_dom_sf"/>
</dbReference>
<dbReference type="AlphaFoldDB" id="A0A6G0WV06"/>
<evidence type="ECO:0000313" key="1">
    <source>
        <dbReference type="EMBL" id="KAF0731358.1"/>
    </source>
</evidence>
<comment type="caution">
    <text evidence="1">The sequence shown here is derived from an EMBL/GenBank/DDBJ whole genome shotgun (WGS) entry which is preliminary data.</text>
</comment>
<sequence>MDTLPVDAIIKIVFFIPDPEDLFAFLGTLRPHIALGPLEDLYQLGLAHDHSSLWPALTLDCLMKDTLSIVLCESIAKLYSQVLINDSWFSVDWLKKHLNPIAAIEWGSDEFPSTIAKKDDWVDLRITRLYLFNKKDTPETWKMVVPRMHYLKSLSIEGNGDLAEVYRFVVKSAPITELQINPIDFQVGNAELLHIIEWFRRQPVREFEECFTDWSDLDYDLRQELCEVMFNCPTMDRLCLSSAYLNQMDFTKFCFPMSTLQLHSCDIYRDGLKLLASRLMDSKLTNLELFDYLEDDDIDGMECLLHSPLWHTYSLERDLNITELFIVSLFYVVK</sequence>
<name>A0A6G0WV06_9STRA</name>
<organism evidence="1 2">
    <name type="scientific">Aphanomyces euteiches</name>
    <dbReference type="NCBI Taxonomy" id="100861"/>
    <lineage>
        <taxon>Eukaryota</taxon>
        <taxon>Sar</taxon>
        <taxon>Stramenopiles</taxon>
        <taxon>Oomycota</taxon>
        <taxon>Saprolegniomycetes</taxon>
        <taxon>Saprolegniales</taxon>
        <taxon>Verrucalvaceae</taxon>
        <taxon>Aphanomyces</taxon>
    </lineage>
</organism>
<keyword evidence="2" id="KW-1185">Reference proteome</keyword>
<gene>
    <name evidence="1" type="ORF">Ae201684_011421</name>
</gene>
<dbReference type="Proteomes" id="UP000481153">
    <property type="component" value="Unassembled WGS sequence"/>
</dbReference>
<accession>A0A6G0WV06</accession>
<reference evidence="1 2" key="1">
    <citation type="submission" date="2019-07" db="EMBL/GenBank/DDBJ databases">
        <title>Genomics analysis of Aphanomyces spp. identifies a new class of oomycete effector associated with host adaptation.</title>
        <authorList>
            <person name="Gaulin E."/>
        </authorList>
    </citation>
    <scope>NUCLEOTIDE SEQUENCE [LARGE SCALE GENOMIC DNA]</scope>
    <source>
        <strain evidence="1 2">ATCC 201684</strain>
    </source>
</reference>